<dbReference type="EMBL" id="ABXY01000018">
    <property type="protein sequence ID" value="EEB21171.1"/>
    <property type="molecule type" value="Genomic_DNA"/>
</dbReference>
<reference evidence="1 2" key="1">
    <citation type="submission" date="2008-10" db="EMBL/GenBank/DDBJ databases">
        <title>Draft genome sequence of Bifidobacterium catenulatum (DSM 16992).</title>
        <authorList>
            <person name="Sudarsanam P."/>
            <person name="Ley R."/>
            <person name="Guruge J."/>
            <person name="Turnbaugh P.J."/>
            <person name="Mahowald M."/>
            <person name="Liep D."/>
            <person name="Gordon J."/>
        </authorList>
    </citation>
    <scope>NUCLEOTIDE SEQUENCE [LARGE SCALE GENOMIC DNA]</scope>
    <source>
        <strain evidence="1 2">DSM 16992</strain>
    </source>
</reference>
<comment type="caution">
    <text evidence="1">The sequence shown here is derived from an EMBL/GenBank/DDBJ whole genome shotgun (WGS) entry which is preliminary data.</text>
</comment>
<evidence type="ECO:0000313" key="1">
    <source>
        <dbReference type="EMBL" id="EEB21171.1"/>
    </source>
</evidence>
<proteinExistence type="predicted"/>
<accession>B6XW12</accession>
<protein>
    <submittedName>
        <fullName evidence="1">Uncharacterized protein</fullName>
    </submittedName>
</protein>
<name>B6XW12_9BIFI</name>
<reference evidence="1 2" key="2">
    <citation type="submission" date="2008-10" db="EMBL/GenBank/DDBJ databases">
        <authorList>
            <person name="Fulton L."/>
            <person name="Clifton S."/>
            <person name="Fulton B."/>
            <person name="Xu J."/>
            <person name="Minx P."/>
            <person name="Pepin K.H."/>
            <person name="Johnson M."/>
            <person name="Bhonagiri V."/>
            <person name="Nash W.E."/>
            <person name="Mardis E.R."/>
            <person name="Wilson R.K."/>
        </authorList>
    </citation>
    <scope>NUCLEOTIDE SEQUENCE [LARGE SCALE GENOMIC DNA]</scope>
    <source>
        <strain evidence="1 2">DSM 16992</strain>
    </source>
</reference>
<sequence>MTSFLSFEAIPFHRAIYTPVKQLLPNVCVIIITLYSKSVYFSHILDHIFTASNKLHGDENNTEVIM</sequence>
<organism evidence="1 2">
    <name type="scientific">Bifidobacterium catenulatum DSM 16992 = JCM 1194 = LMG 11043</name>
    <dbReference type="NCBI Taxonomy" id="566552"/>
    <lineage>
        <taxon>Bacteria</taxon>
        <taxon>Bacillati</taxon>
        <taxon>Actinomycetota</taxon>
        <taxon>Actinomycetes</taxon>
        <taxon>Bifidobacteriales</taxon>
        <taxon>Bifidobacteriaceae</taxon>
        <taxon>Bifidobacterium</taxon>
    </lineage>
</organism>
<gene>
    <name evidence="1" type="ORF">BIFCAT_01399</name>
</gene>
<dbReference type="Proteomes" id="UP000003882">
    <property type="component" value="Unassembled WGS sequence"/>
</dbReference>
<dbReference type="AlphaFoldDB" id="B6XW12"/>
<evidence type="ECO:0000313" key="2">
    <source>
        <dbReference type="Proteomes" id="UP000003882"/>
    </source>
</evidence>